<evidence type="ECO:0000313" key="3">
    <source>
        <dbReference type="EMBL" id="QKJ86435.1"/>
    </source>
</evidence>
<keyword evidence="4" id="KW-1185">Reference proteome</keyword>
<dbReference type="InterPro" id="IPR036380">
    <property type="entry name" value="Isochorismatase-like_sf"/>
</dbReference>
<dbReference type="CDD" id="cd00431">
    <property type="entry name" value="cysteine_hydrolases"/>
    <property type="match status" value="1"/>
</dbReference>
<proteinExistence type="predicted"/>
<protein>
    <submittedName>
        <fullName evidence="3">Isochorismatase</fullName>
    </submittedName>
</protein>
<dbReference type="InterPro" id="IPR050272">
    <property type="entry name" value="Isochorismatase-like_hydrls"/>
</dbReference>
<evidence type="ECO:0000313" key="4">
    <source>
        <dbReference type="Proteomes" id="UP000505325"/>
    </source>
</evidence>
<evidence type="ECO:0000259" key="2">
    <source>
        <dbReference type="Pfam" id="PF00857"/>
    </source>
</evidence>
<dbReference type="Proteomes" id="UP000505325">
    <property type="component" value="Chromosome"/>
</dbReference>
<dbReference type="Gene3D" id="3.40.50.850">
    <property type="entry name" value="Isochorismatase-like"/>
    <property type="match status" value="1"/>
</dbReference>
<feature type="domain" description="Isochorismatase-like" evidence="2">
    <location>
        <begin position="4"/>
        <end position="185"/>
    </location>
</feature>
<organism evidence="3 4">
    <name type="scientific">Paramixta manurensis</name>
    <dbReference type="NCBI Taxonomy" id="2740817"/>
    <lineage>
        <taxon>Bacteria</taxon>
        <taxon>Pseudomonadati</taxon>
        <taxon>Pseudomonadota</taxon>
        <taxon>Gammaproteobacteria</taxon>
        <taxon>Enterobacterales</taxon>
        <taxon>Erwiniaceae</taxon>
        <taxon>Paramixta</taxon>
    </lineage>
</organism>
<dbReference type="Pfam" id="PF00857">
    <property type="entry name" value="Isochorismatase"/>
    <property type="match status" value="1"/>
</dbReference>
<gene>
    <name evidence="3" type="ORF">PMPD1_1479</name>
</gene>
<dbReference type="GO" id="GO:0016787">
    <property type="term" value="F:hydrolase activity"/>
    <property type="evidence" value="ECO:0007669"/>
    <property type="project" value="UniProtKB-KW"/>
</dbReference>
<dbReference type="PANTHER" id="PTHR43540:SF1">
    <property type="entry name" value="ISOCHORISMATASE HYDROLASE"/>
    <property type="match status" value="1"/>
</dbReference>
<evidence type="ECO:0000256" key="1">
    <source>
        <dbReference type="ARBA" id="ARBA00022801"/>
    </source>
</evidence>
<dbReference type="PANTHER" id="PTHR43540">
    <property type="entry name" value="PEROXYUREIDOACRYLATE/UREIDOACRYLATE AMIDOHYDROLASE-RELATED"/>
    <property type="match status" value="1"/>
</dbReference>
<accession>A0A6M8U764</accession>
<dbReference type="InterPro" id="IPR000868">
    <property type="entry name" value="Isochorismatase-like_dom"/>
</dbReference>
<dbReference type="EMBL" id="CP054212">
    <property type="protein sequence ID" value="QKJ86435.1"/>
    <property type="molecule type" value="Genomic_DNA"/>
</dbReference>
<keyword evidence="1" id="KW-0378">Hydrolase</keyword>
<name>A0A6M8U764_9GAMM</name>
<sequence>MPAALVLLNLIEDLAGGKGRANYSHQQVVARNIIEKVNVTAAYARVRKIPIIWSRVGFDDDYQDLPAGSPLFAQLKLIGALRRSTTGCHWLDGLEVQSTDTQFYHQGLSGFAGNNLLGWLQQHQRHHLLIGGVSSGLTIESTVREAHDRGLQVTVLEDLCAAENDLIHQQSMQTLQRIADISSTRQWMNR</sequence>
<reference evidence="3 4" key="1">
    <citation type="submission" date="2020-06" db="EMBL/GenBank/DDBJ databases">
        <title>Genome sequence of Paramixta manurensis strain PD-1.</title>
        <authorList>
            <person name="Lee C.W."/>
            <person name="Kim J."/>
        </authorList>
    </citation>
    <scope>NUCLEOTIDE SEQUENCE [LARGE SCALE GENOMIC DNA]</scope>
    <source>
        <strain evidence="3 4">PD-1</strain>
    </source>
</reference>
<dbReference type="RefSeq" id="WP_173633454.1">
    <property type="nucleotide sequence ID" value="NZ_CP054212.1"/>
</dbReference>
<dbReference type="AlphaFoldDB" id="A0A6M8U764"/>
<dbReference type="SUPFAM" id="SSF52499">
    <property type="entry name" value="Isochorismatase-like hydrolases"/>
    <property type="match status" value="1"/>
</dbReference>
<dbReference type="KEGG" id="pmak:PMPD1_1479"/>